<keyword evidence="3" id="KW-0175">Coiled coil</keyword>
<comment type="subcellular location">
    <subcellularLocation>
        <location evidence="1">Cytoplasm</location>
    </subcellularLocation>
</comment>
<dbReference type="PANTHER" id="PTHR23159">
    <property type="entry name" value="CENTROSOMAL PROTEIN 2"/>
    <property type="match status" value="1"/>
</dbReference>
<dbReference type="EMBL" id="OU015569">
    <property type="protein sequence ID" value="CAG5098903.1"/>
    <property type="molecule type" value="Genomic_DNA"/>
</dbReference>
<evidence type="ECO:0000259" key="5">
    <source>
        <dbReference type="Pfam" id="PF07989"/>
    </source>
</evidence>
<proteinExistence type="predicted"/>
<feature type="compositionally biased region" description="Polar residues" evidence="4">
    <location>
        <begin position="276"/>
        <end position="296"/>
    </location>
</feature>
<feature type="domain" description="Centrosomin N-terminal motif 1" evidence="5">
    <location>
        <begin position="30"/>
        <end position="95"/>
    </location>
</feature>
<feature type="coiled-coil region" evidence="3">
    <location>
        <begin position="75"/>
        <end position="225"/>
    </location>
</feature>
<name>A0ABN7SIU2_OIKDI</name>
<organism evidence="6 7">
    <name type="scientific">Oikopleura dioica</name>
    <name type="common">Tunicate</name>
    <dbReference type="NCBI Taxonomy" id="34765"/>
    <lineage>
        <taxon>Eukaryota</taxon>
        <taxon>Metazoa</taxon>
        <taxon>Chordata</taxon>
        <taxon>Tunicata</taxon>
        <taxon>Appendicularia</taxon>
        <taxon>Copelata</taxon>
        <taxon>Oikopleuridae</taxon>
        <taxon>Oikopleura</taxon>
    </lineage>
</organism>
<evidence type="ECO:0000313" key="6">
    <source>
        <dbReference type="EMBL" id="CAG5098903.1"/>
    </source>
</evidence>
<gene>
    <name evidence="6" type="ORF">OKIOD_LOCUS7634</name>
</gene>
<feature type="region of interest" description="Disordered" evidence="4">
    <location>
        <begin position="377"/>
        <end position="403"/>
    </location>
</feature>
<keyword evidence="7" id="KW-1185">Reference proteome</keyword>
<accession>A0ABN7SIU2</accession>
<dbReference type="Proteomes" id="UP001158576">
    <property type="component" value="Chromosome XSR"/>
</dbReference>
<evidence type="ECO:0000256" key="4">
    <source>
        <dbReference type="SAM" id="MobiDB-lite"/>
    </source>
</evidence>
<sequence length="730" mass="82773">MSDSSEFSPCERMEASSPSYGSDGETKNHRDVAEHISSIEKENFNLKLRIYHMEEHLNSKGGQDFQSILHQKVENEELKTELDENQKLLQAANKGISCLKKEVDEEKKLRGKAENELSKLQTELRQANEEKQRMKKQIERLRDDARRAREKAAHSYESTEIQLNDSLNENRELQDKIEDLENNNITLEDELSAKESELARVQDENDDLVDEVERLRAENVRLASQASRVPRKPRSYDMGIQCESRMCEKACQTRNLDYAPRSRLPRPETNSRRMQRTTSVGNLSDRTSSPVRSYGSSRDLRIPVGTPSRYNESSSRYQSLVQGQNKELSSLRRQLDQARLSCTRLRTTLDDLQRADYLEQRRLISTARRTLRKLEGELENRDESATSDCASESDYDYDSNNRSSILPLTSMLTEIKSMIAGLHNSPKAELDVRRLRSELEAMDSGHPTSPNDLSDAQLLPGIVQDLQNLRLKLDQTVSSAKPERKRPLSFDSGCQTEVSGTTISLYNDELSALRDALSQKDCEIDKLRAEAIQREMHPAVNSSPIKHSNKRKSFFDTEGPLTPPLSSGAEDNFMPSGSDLRTLREGLNQGRLLSKSIYHKVELGVEDTEEMVEEVHDLVQLLDEMSRMLQKMQYKACSQESDNAENIRLRNKVHALEKMLATTVSRMQKNSLLKQGIDHQISSKSLGSSTEMLTSDQLNYTAGILGRARINLGNSTPSTSRATSLNGDSL</sequence>
<dbReference type="InterPro" id="IPR012943">
    <property type="entry name" value="Cnn_1N"/>
</dbReference>
<feature type="region of interest" description="Disordered" evidence="4">
    <location>
        <begin position="1"/>
        <end position="34"/>
    </location>
</feature>
<dbReference type="PANTHER" id="PTHR23159:SF31">
    <property type="entry name" value="CENTROSOME-ASSOCIATED PROTEIN CEP250 ISOFORM X1"/>
    <property type="match status" value="1"/>
</dbReference>
<evidence type="ECO:0000256" key="2">
    <source>
        <dbReference type="ARBA" id="ARBA00022490"/>
    </source>
</evidence>
<evidence type="ECO:0000256" key="3">
    <source>
        <dbReference type="SAM" id="Coils"/>
    </source>
</evidence>
<evidence type="ECO:0000313" key="7">
    <source>
        <dbReference type="Proteomes" id="UP001158576"/>
    </source>
</evidence>
<protein>
    <submittedName>
        <fullName evidence="6">Oidioi.mRNA.OKI2018_I69.XSR.g16076.t2.cds</fullName>
    </submittedName>
</protein>
<feature type="compositionally biased region" description="Polar residues" evidence="4">
    <location>
        <begin position="308"/>
        <end position="321"/>
    </location>
</feature>
<dbReference type="Pfam" id="PF07989">
    <property type="entry name" value="Cnn_1N"/>
    <property type="match status" value="1"/>
</dbReference>
<keyword evidence="2" id="KW-0963">Cytoplasm</keyword>
<feature type="compositionally biased region" description="Basic and acidic residues" evidence="4">
    <location>
        <begin position="24"/>
        <end position="34"/>
    </location>
</feature>
<evidence type="ECO:0000256" key="1">
    <source>
        <dbReference type="ARBA" id="ARBA00004496"/>
    </source>
</evidence>
<feature type="region of interest" description="Disordered" evidence="4">
    <location>
        <begin position="258"/>
        <end position="321"/>
    </location>
</feature>
<reference evidence="6 7" key="1">
    <citation type="submission" date="2021-04" db="EMBL/GenBank/DDBJ databases">
        <authorList>
            <person name="Bliznina A."/>
        </authorList>
    </citation>
    <scope>NUCLEOTIDE SEQUENCE [LARGE SCALE GENOMIC DNA]</scope>
</reference>